<accession>A0A9P0MHX4</accession>
<gene>
    <name evidence="5" type="ORF">ACAOBT_LOCUS33339</name>
</gene>
<evidence type="ECO:0000256" key="1">
    <source>
        <dbReference type="ARBA" id="ARBA00022723"/>
    </source>
</evidence>
<reference evidence="5" key="1">
    <citation type="submission" date="2022-03" db="EMBL/GenBank/DDBJ databases">
        <authorList>
            <person name="Sayadi A."/>
        </authorList>
    </citation>
    <scope>NUCLEOTIDE SEQUENCE</scope>
</reference>
<evidence type="ECO:0000259" key="4">
    <source>
        <dbReference type="Pfam" id="PF04500"/>
    </source>
</evidence>
<dbReference type="AlphaFoldDB" id="A0A9P0MHX4"/>
<dbReference type="EMBL" id="CAKOFQ010008296">
    <property type="protein sequence ID" value="CAH2013238.1"/>
    <property type="molecule type" value="Genomic_DNA"/>
</dbReference>
<feature type="domain" description="FLYWCH-type" evidence="4">
    <location>
        <begin position="1"/>
        <end position="49"/>
    </location>
</feature>
<name>A0A9P0MHX4_ACAOB</name>
<dbReference type="OrthoDB" id="7962512at2759"/>
<keyword evidence="1" id="KW-0479">Metal-binding</keyword>
<protein>
    <recommendedName>
        <fullName evidence="4">FLYWCH-type domain-containing protein</fullName>
    </recommendedName>
</protein>
<evidence type="ECO:0000313" key="5">
    <source>
        <dbReference type="EMBL" id="CAH2013240.1"/>
    </source>
</evidence>
<dbReference type="EMBL" id="CAKOFQ010008296">
    <property type="protein sequence ID" value="CAH2013240.1"/>
    <property type="molecule type" value="Genomic_DNA"/>
</dbReference>
<dbReference type="Proteomes" id="UP001152888">
    <property type="component" value="Unassembled WGS sequence"/>
</dbReference>
<sequence length="104" mass="12590">MYKNYEYKMERTSTHRLMWCCTRKESLKCKARIVTFGKVLLIKHMDHNHAPMLKKDREYTKLSMILGKDGEKSYAKELRRSKKQDDEDDDQKNDMFGYEVILFE</sequence>
<dbReference type="GO" id="GO:0008270">
    <property type="term" value="F:zinc ion binding"/>
    <property type="evidence" value="ECO:0007669"/>
    <property type="project" value="UniProtKB-KW"/>
</dbReference>
<keyword evidence="6" id="KW-1185">Reference proteome</keyword>
<comment type="caution">
    <text evidence="5">The sequence shown here is derived from an EMBL/GenBank/DDBJ whole genome shotgun (WGS) entry which is preliminary data.</text>
</comment>
<organism evidence="5 6">
    <name type="scientific">Acanthoscelides obtectus</name>
    <name type="common">Bean weevil</name>
    <name type="synonym">Bruchus obtectus</name>
    <dbReference type="NCBI Taxonomy" id="200917"/>
    <lineage>
        <taxon>Eukaryota</taxon>
        <taxon>Metazoa</taxon>
        <taxon>Ecdysozoa</taxon>
        <taxon>Arthropoda</taxon>
        <taxon>Hexapoda</taxon>
        <taxon>Insecta</taxon>
        <taxon>Pterygota</taxon>
        <taxon>Neoptera</taxon>
        <taxon>Endopterygota</taxon>
        <taxon>Coleoptera</taxon>
        <taxon>Polyphaga</taxon>
        <taxon>Cucujiformia</taxon>
        <taxon>Chrysomeloidea</taxon>
        <taxon>Chrysomelidae</taxon>
        <taxon>Bruchinae</taxon>
        <taxon>Bruchini</taxon>
        <taxon>Acanthoscelides</taxon>
    </lineage>
</organism>
<evidence type="ECO:0000313" key="6">
    <source>
        <dbReference type="Proteomes" id="UP001152888"/>
    </source>
</evidence>
<proteinExistence type="predicted"/>
<keyword evidence="2" id="KW-0863">Zinc-finger</keyword>
<evidence type="ECO:0000256" key="3">
    <source>
        <dbReference type="ARBA" id="ARBA00022833"/>
    </source>
</evidence>
<evidence type="ECO:0000256" key="2">
    <source>
        <dbReference type="ARBA" id="ARBA00022771"/>
    </source>
</evidence>
<dbReference type="Pfam" id="PF04500">
    <property type="entry name" value="FLYWCH"/>
    <property type="match status" value="1"/>
</dbReference>
<dbReference type="InterPro" id="IPR007588">
    <property type="entry name" value="Znf_FLYWCH"/>
</dbReference>
<dbReference type="Gene3D" id="2.20.25.240">
    <property type="match status" value="1"/>
</dbReference>
<keyword evidence="3" id="KW-0862">Zinc</keyword>